<dbReference type="Pfam" id="PF20174">
    <property type="entry name" value="DUF6540"/>
    <property type="match status" value="1"/>
</dbReference>
<evidence type="ECO:0000313" key="1">
    <source>
        <dbReference type="EMBL" id="QYS93729.1"/>
    </source>
</evidence>
<protein>
    <submittedName>
        <fullName evidence="1">Uncharacterized protein</fullName>
    </submittedName>
</protein>
<evidence type="ECO:0000313" key="2">
    <source>
        <dbReference type="Proteomes" id="UP000826661"/>
    </source>
</evidence>
<dbReference type="InterPro" id="IPR046670">
    <property type="entry name" value="DUF6540"/>
</dbReference>
<name>A0A8G0L3Z9_9HYPO</name>
<dbReference type="Proteomes" id="UP000826661">
    <property type="component" value="Chromosome I"/>
</dbReference>
<gene>
    <name evidence="1" type="ORF">H0G86_001099</name>
</gene>
<keyword evidence="2" id="KW-1185">Reference proteome</keyword>
<proteinExistence type="predicted"/>
<reference evidence="1 2" key="1">
    <citation type="journal article" date="2021" name="BMC Genomics">
        <title>Telomere-to-telomere genome assembly of asparaginase-producing Trichoderma simmonsii.</title>
        <authorList>
            <person name="Chung D."/>
            <person name="Kwon Y.M."/>
            <person name="Yang Y."/>
        </authorList>
    </citation>
    <scope>NUCLEOTIDE SEQUENCE [LARGE SCALE GENOMIC DNA]</scope>
    <source>
        <strain evidence="1 2">GH-Sj1</strain>
    </source>
</reference>
<dbReference type="AlphaFoldDB" id="A0A8G0L3Z9"/>
<organism evidence="1 2">
    <name type="scientific">Trichoderma simmonsii</name>
    <dbReference type="NCBI Taxonomy" id="1491479"/>
    <lineage>
        <taxon>Eukaryota</taxon>
        <taxon>Fungi</taxon>
        <taxon>Dikarya</taxon>
        <taxon>Ascomycota</taxon>
        <taxon>Pezizomycotina</taxon>
        <taxon>Sordariomycetes</taxon>
        <taxon>Hypocreomycetidae</taxon>
        <taxon>Hypocreales</taxon>
        <taxon>Hypocreaceae</taxon>
        <taxon>Trichoderma</taxon>
    </lineage>
</organism>
<dbReference type="EMBL" id="CP075864">
    <property type="protein sequence ID" value="QYS93729.1"/>
    <property type="molecule type" value="Genomic_DNA"/>
</dbReference>
<accession>A0A8G0L3Z9</accession>
<sequence>MANSQWYSVYKLKFTLAVQDPDMPQPRYHTIVFVETDVDGSGTKFHVIGDITSGMSYESTTFHIEVNSQPLHSKGVLGYTKALNFKLE</sequence>